<reference evidence="5" key="2">
    <citation type="submission" date="2016-11" db="EMBL/GenBank/DDBJ databases">
        <authorList>
            <person name="Varghese N."/>
            <person name="Submissions S."/>
        </authorList>
    </citation>
    <scope>NUCLEOTIDE SEQUENCE [LARGE SCALE GENOMIC DNA]</scope>
    <source>
        <strain evidence="5">DSM 19729</strain>
    </source>
</reference>
<name>A0A1M5LMK7_9FLAO</name>
<feature type="domain" description="Urease accessory protein UreH-like transmembrane" evidence="2">
    <location>
        <begin position="6"/>
        <end position="206"/>
    </location>
</feature>
<feature type="transmembrane region" description="Helical" evidence="1">
    <location>
        <begin position="159"/>
        <end position="184"/>
    </location>
</feature>
<keyword evidence="1" id="KW-0812">Transmembrane</keyword>
<keyword evidence="1" id="KW-0472">Membrane</keyword>
<evidence type="ECO:0000313" key="6">
    <source>
        <dbReference type="Proteomes" id="UP000237771"/>
    </source>
</evidence>
<dbReference type="STRING" id="280093.SAMN05443373_103150"/>
<dbReference type="InterPro" id="IPR039447">
    <property type="entry name" value="UreH-like_TM_dom"/>
</dbReference>
<dbReference type="AlphaFoldDB" id="A0A1M5LMK7"/>
<evidence type="ECO:0000256" key="1">
    <source>
        <dbReference type="SAM" id="Phobius"/>
    </source>
</evidence>
<feature type="transmembrane region" description="Helical" evidence="1">
    <location>
        <begin position="51"/>
        <end position="71"/>
    </location>
</feature>
<feature type="transmembrane region" description="Helical" evidence="1">
    <location>
        <begin position="6"/>
        <end position="31"/>
    </location>
</feature>
<gene>
    <name evidence="3" type="ORF">BC624_104150</name>
    <name evidence="4" type="ORF">SAMN05443373_103150</name>
</gene>
<dbReference type="Pfam" id="PF13386">
    <property type="entry name" value="DsbD_2"/>
    <property type="match status" value="1"/>
</dbReference>
<proteinExistence type="predicted"/>
<dbReference type="Proteomes" id="UP000184384">
    <property type="component" value="Unassembled WGS sequence"/>
</dbReference>
<sequence>MIMLYTAFIFGLISSFHCIGMCGPIAMMLPVDRTNPTKKVSQILTYHLGRLTAYGSIGFIFGLVGKGFFMAGMQQKMSIFIGLAMIVIVLVPEKIFARYNFSKPVYRLISKIKQSLGSQFRNKSYKSLFIIGLLNGFLPCGMVYVALFGAIAMQSVGFGVLYMILFGLGTIPMMSSIVYLNSFLTVKTRNKIQKAIPYVAVIIGVLFILRGLGLGIPYISPSNMSLFIRQTADCH</sequence>
<dbReference type="PANTHER" id="PTHR42208">
    <property type="entry name" value="HEAVY METAL TRANSPORTER-RELATED"/>
    <property type="match status" value="1"/>
</dbReference>
<dbReference type="PANTHER" id="PTHR42208:SF1">
    <property type="entry name" value="HEAVY METAL TRANSPORTER"/>
    <property type="match status" value="1"/>
</dbReference>
<evidence type="ECO:0000313" key="4">
    <source>
        <dbReference type="EMBL" id="SHG66196.1"/>
    </source>
</evidence>
<evidence type="ECO:0000313" key="5">
    <source>
        <dbReference type="Proteomes" id="UP000184384"/>
    </source>
</evidence>
<feature type="transmembrane region" description="Helical" evidence="1">
    <location>
        <begin position="77"/>
        <end position="97"/>
    </location>
</feature>
<evidence type="ECO:0000313" key="3">
    <source>
        <dbReference type="EMBL" id="PRZ24035.1"/>
    </source>
</evidence>
<organism evidence="4 5">
    <name type="scientific">Flavobacterium granuli</name>
    <dbReference type="NCBI Taxonomy" id="280093"/>
    <lineage>
        <taxon>Bacteria</taxon>
        <taxon>Pseudomonadati</taxon>
        <taxon>Bacteroidota</taxon>
        <taxon>Flavobacteriia</taxon>
        <taxon>Flavobacteriales</taxon>
        <taxon>Flavobacteriaceae</taxon>
        <taxon>Flavobacterium</taxon>
    </lineage>
</organism>
<keyword evidence="1" id="KW-1133">Transmembrane helix</keyword>
<dbReference type="Proteomes" id="UP000237771">
    <property type="component" value="Unassembled WGS sequence"/>
</dbReference>
<protein>
    <recommendedName>
        <fullName evidence="2">Urease accessory protein UreH-like transmembrane domain-containing protein</fullName>
    </recommendedName>
</protein>
<dbReference type="EMBL" id="FQWO01000003">
    <property type="protein sequence ID" value="SHG66196.1"/>
    <property type="molecule type" value="Genomic_DNA"/>
</dbReference>
<reference evidence="4" key="1">
    <citation type="submission" date="2016-11" db="EMBL/GenBank/DDBJ databases">
        <authorList>
            <person name="Jaros S."/>
            <person name="Januszkiewicz K."/>
            <person name="Wedrychowicz H."/>
        </authorList>
    </citation>
    <scope>NUCLEOTIDE SEQUENCE [LARGE SCALE GENOMIC DNA]</scope>
    <source>
        <strain evidence="4">DSM 19729</strain>
    </source>
</reference>
<reference evidence="3 6" key="3">
    <citation type="submission" date="2018-03" db="EMBL/GenBank/DDBJ databases">
        <title>Genomic Encyclopedia of Archaeal and Bacterial Type Strains, Phase II (KMG-II): from individual species to whole genera.</title>
        <authorList>
            <person name="Goeker M."/>
        </authorList>
    </citation>
    <scope>NUCLEOTIDE SEQUENCE [LARGE SCALE GENOMIC DNA]</scope>
    <source>
        <strain evidence="3 6">DSM 17797</strain>
    </source>
</reference>
<dbReference type="EMBL" id="PVUB01000004">
    <property type="protein sequence ID" value="PRZ24035.1"/>
    <property type="molecule type" value="Genomic_DNA"/>
</dbReference>
<accession>A0A1M5LMK7</accession>
<feature type="transmembrane region" description="Helical" evidence="1">
    <location>
        <begin position="128"/>
        <end position="153"/>
    </location>
</feature>
<feature type="transmembrane region" description="Helical" evidence="1">
    <location>
        <begin position="196"/>
        <end position="219"/>
    </location>
</feature>
<evidence type="ECO:0000259" key="2">
    <source>
        <dbReference type="Pfam" id="PF13386"/>
    </source>
</evidence>
<keyword evidence="6" id="KW-1185">Reference proteome</keyword>